<dbReference type="Gene3D" id="3.40.50.740">
    <property type="match status" value="1"/>
</dbReference>
<dbReference type="InterPro" id="IPR006657">
    <property type="entry name" value="MoPterin_dinucl-bd_dom"/>
</dbReference>
<evidence type="ECO:0000259" key="5">
    <source>
        <dbReference type="Pfam" id="PF00384"/>
    </source>
</evidence>
<evidence type="ECO:0000256" key="1">
    <source>
        <dbReference type="ARBA" id="ARBA00010312"/>
    </source>
</evidence>
<keyword evidence="4" id="KW-0411">Iron-sulfur</keyword>
<proteinExistence type="inferred from homology"/>
<dbReference type="Pfam" id="PF00384">
    <property type="entry name" value="Molybdopterin"/>
    <property type="match status" value="1"/>
</dbReference>
<keyword evidence="8" id="KW-1185">Reference proteome</keyword>
<evidence type="ECO:0000256" key="4">
    <source>
        <dbReference type="ARBA" id="ARBA00023014"/>
    </source>
</evidence>
<evidence type="ECO:0000256" key="3">
    <source>
        <dbReference type="ARBA" id="ARBA00023004"/>
    </source>
</evidence>
<protein>
    <submittedName>
        <fullName evidence="7">Molybdopterin-dependent oxidoreductase</fullName>
    </submittedName>
</protein>
<dbReference type="EMBL" id="WTVQ01000032">
    <property type="protein sequence ID" value="NMG76444.1"/>
    <property type="molecule type" value="Genomic_DNA"/>
</dbReference>
<dbReference type="PANTHER" id="PTHR43742">
    <property type="entry name" value="TRIMETHYLAMINE-N-OXIDE REDUCTASE"/>
    <property type="match status" value="1"/>
</dbReference>
<dbReference type="Proteomes" id="UP000648984">
    <property type="component" value="Unassembled WGS sequence"/>
</dbReference>
<sequence>MFQRTTVMETKKDIYCFVCPSHCALKATFDENGKMIKVVADAGSGQHVDICDCRKGPITIPEAHSHGKRLQFPMKRAGERGENRWIRITWDEALDTIAEKMKHYKATYGPESIAMVLGEPKSMDYAFAQRFATFLETPNVITPGNYCGVQTGHADQFSIGTMHVLGDTGYDPKCIIIWGSNPQNTGSNFRCFTQKDVARAMKNGAKLIMMEPGKNRYCEKADHWLRLKPGSDGSLAMGMAKVIIDEDLYDKDYVANYTVGFEELKKEVANFTLQDVADETWIDIETIRTVARTYATAKPGLIMWGNALENSIAALQICRAVSMLRGLTGNVGVEGGELINTPAKFGRPGRFYFDRSHPRPTHKSIGKEFPIAMGAAYVPTQSLVQTILSEDPYPVKMAMCHVTNPLLTYPDSVATYEAFMKVPFLVVAEIFPTSTTAIADIVLPAALPLEHNSLAYWPAWLGHIRAQPKAVEPPGEAWPDAKMINELAKRMGMREHFFEDWEECLDIMMADSGMTFKEFCAPDKRVIHPTKHYLKDNPDGYFKTPSRKFEFYSQQMTQLGISPLPTFKEVSAQRFSKEQWERYPLHLTNGKEGAYFSSGYRHIEGMKKYSAEAICELNPRTASRYGLKEGEMIWIESRKGRIQQRLKISEHVHPNVIVAAFGWWDTEAENNEYDWRKYNINILTEGDGANCPATGSVQLRGIPVRVYSEEQSWGNPPADA</sequence>
<feature type="domain" description="Molybdopterin oxidoreductase" evidence="5">
    <location>
        <begin position="69"/>
        <end position="490"/>
    </location>
</feature>
<evidence type="ECO:0000256" key="2">
    <source>
        <dbReference type="ARBA" id="ARBA00022723"/>
    </source>
</evidence>
<dbReference type="SUPFAM" id="SSF53706">
    <property type="entry name" value="Formate dehydrogenase/DMSO reductase, domains 1-3"/>
    <property type="match status" value="1"/>
</dbReference>
<evidence type="ECO:0000313" key="7">
    <source>
        <dbReference type="EMBL" id="NMG76444.1"/>
    </source>
</evidence>
<keyword evidence="2" id="KW-0479">Metal-binding</keyword>
<reference evidence="7 8" key="1">
    <citation type="submission" date="2019-12" db="EMBL/GenBank/DDBJ databases">
        <title>Comparative genomics gives insights into the taxonomy of the Azoarcus-Aromatoleum group and reveals separate origins of nif in the plant-associated Azoarcus and non-plant-associated Aromatoleum sub-groups.</title>
        <authorList>
            <person name="Lafos M."/>
            <person name="Maluk M."/>
            <person name="Batista M."/>
            <person name="Junghare M."/>
            <person name="Carmona M."/>
            <person name="Faoro H."/>
            <person name="Cruz L.M."/>
            <person name="Battistoni F."/>
            <person name="De Souza E."/>
            <person name="Pedrosa F."/>
            <person name="Chen W.-M."/>
            <person name="Poole P.S."/>
            <person name="Dixon R.A."/>
            <person name="James E.K."/>
        </authorList>
    </citation>
    <scope>NUCLEOTIDE SEQUENCE [LARGE SCALE GENOMIC DNA]</scope>
    <source>
        <strain evidence="7 8">22Lin</strain>
    </source>
</reference>
<dbReference type="Gene3D" id="2.40.40.20">
    <property type="match status" value="1"/>
</dbReference>
<dbReference type="Pfam" id="PF01568">
    <property type="entry name" value="Molydop_binding"/>
    <property type="match status" value="1"/>
</dbReference>
<dbReference type="InterPro" id="IPR050612">
    <property type="entry name" value="Prok_Mopterin_Oxidored"/>
</dbReference>
<organism evidence="7 8">
    <name type="scientific">Aromatoleum diolicum</name>
    <dbReference type="NCBI Taxonomy" id="75796"/>
    <lineage>
        <taxon>Bacteria</taxon>
        <taxon>Pseudomonadati</taxon>
        <taxon>Pseudomonadota</taxon>
        <taxon>Betaproteobacteria</taxon>
        <taxon>Rhodocyclales</taxon>
        <taxon>Rhodocyclaceae</taxon>
        <taxon>Aromatoleum</taxon>
    </lineage>
</organism>
<keyword evidence="3" id="KW-0408">Iron</keyword>
<name>A0ABX1QDG5_9RHOO</name>
<dbReference type="InterPro" id="IPR006656">
    <property type="entry name" value="Mopterin_OxRdtase"/>
</dbReference>
<dbReference type="SUPFAM" id="SSF50692">
    <property type="entry name" value="ADC-like"/>
    <property type="match status" value="1"/>
</dbReference>
<accession>A0ABX1QDG5</accession>
<dbReference type="InterPro" id="IPR009010">
    <property type="entry name" value="Asp_de-COase-like_dom_sf"/>
</dbReference>
<dbReference type="PANTHER" id="PTHR43742:SF6">
    <property type="entry name" value="OXIDOREDUCTASE YYAE-RELATED"/>
    <property type="match status" value="1"/>
</dbReference>
<comment type="similarity">
    <text evidence="1">Belongs to the prokaryotic molybdopterin-containing oxidoreductase family.</text>
</comment>
<evidence type="ECO:0000313" key="8">
    <source>
        <dbReference type="Proteomes" id="UP000648984"/>
    </source>
</evidence>
<feature type="domain" description="Molybdopterin dinucleotide-binding" evidence="6">
    <location>
        <begin position="585"/>
        <end position="684"/>
    </location>
</feature>
<gene>
    <name evidence="7" type="ORF">GPA25_16925</name>
</gene>
<dbReference type="Gene3D" id="3.40.228.10">
    <property type="entry name" value="Dimethylsulfoxide Reductase, domain 2"/>
    <property type="match status" value="1"/>
</dbReference>
<evidence type="ECO:0000259" key="6">
    <source>
        <dbReference type="Pfam" id="PF01568"/>
    </source>
</evidence>
<comment type="caution">
    <text evidence="7">The sequence shown here is derived from an EMBL/GenBank/DDBJ whole genome shotgun (WGS) entry which is preliminary data.</text>
</comment>